<evidence type="ECO:0000313" key="1">
    <source>
        <dbReference type="EMBL" id="RTZ46171.1"/>
    </source>
</evidence>
<dbReference type="AlphaFoldDB" id="A0A3S0Q452"/>
<name>A0A3S0Q452_9FLAO</name>
<dbReference type="Proteomes" id="UP000276953">
    <property type="component" value="Unassembled WGS sequence"/>
</dbReference>
<organism evidence="1 2">
    <name type="scientific">Chryseobacterium arthrosphaerae</name>
    <dbReference type="NCBI Taxonomy" id="651561"/>
    <lineage>
        <taxon>Bacteria</taxon>
        <taxon>Pseudomonadati</taxon>
        <taxon>Bacteroidota</taxon>
        <taxon>Flavobacteriia</taxon>
        <taxon>Flavobacteriales</taxon>
        <taxon>Weeksellaceae</taxon>
        <taxon>Chryseobacterium group</taxon>
        <taxon>Chryseobacterium</taxon>
    </lineage>
</organism>
<sequence length="72" mass="7995">MGIVEAIIEPALIILPDAVSLTSESDFYEIYNEVISKLGIESKNRFALLDTYYGNSETLSDGFNTIDNFGKK</sequence>
<dbReference type="EMBL" id="RYFC01000003">
    <property type="protein sequence ID" value="RTZ46171.1"/>
    <property type="molecule type" value="Genomic_DNA"/>
</dbReference>
<protein>
    <submittedName>
        <fullName evidence="1">Uncharacterized protein</fullName>
    </submittedName>
</protein>
<reference evidence="1 2" key="1">
    <citation type="submission" date="2018-12" db="EMBL/GenBank/DDBJ databases">
        <title>Draft Genome Sequence of Chryseobacterium arthrosphaerae strain ED882-96 Isolated from the Blood of a Patient with Liver Cirrhosis in Taiwan.</title>
        <authorList>
            <person name="Lin J.-N."/>
            <person name="Lai C.-H."/>
            <person name="Yang C.-H."/>
            <person name="Huang Y.-H."/>
        </authorList>
    </citation>
    <scope>NUCLEOTIDE SEQUENCE [LARGE SCALE GENOMIC DNA]</scope>
    <source>
        <strain evidence="1 2">ED882-96</strain>
    </source>
</reference>
<accession>A0A3S0Q452</accession>
<gene>
    <name evidence="1" type="ORF">EJ377_17175</name>
</gene>
<proteinExistence type="predicted"/>
<comment type="caution">
    <text evidence="1">The sequence shown here is derived from an EMBL/GenBank/DDBJ whole genome shotgun (WGS) entry which is preliminary data.</text>
</comment>
<evidence type="ECO:0000313" key="2">
    <source>
        <dbReference type="Proteomes" id="UP000276953"/>
    </source>
</evidence>